<dbReference type="Proteomes" id="UP000324222">
    <property type="component" value="Unassembled WGS sequence"/>
</dbReference>
<dbReference type="AlphaFoldDB" id="A0A5B7CL58"/>
<reference evidence="2 3" key="1">
    <citation type="submission" date="2019-05" db="EMBL/GenBank/DDBJ databases">
        <title>Another draft genome of Portunus trituberculatus and its Hox gene families provides insights of decapod evolution.</title>
        <authorList>
            <person name="Jeong J.-H."/>
            <person name="Song I."/>
            <person name="Kim S."/>
            <person name="Choi T."/>
            <person name="Kim D."/>
            <person name="Ryu S."/>
            <person name="Kim W."/>
        </authorList>
    </citation>
    <scope>NUCLEOTIDE SEQUENCE [LARGE SCALE GENOMIC DNA]</scope>
    <source>
        <tissue evidence="2">Muscle</tissue>
    </source>
</reference>
<dbReference type="PANTHER" id="PTHR37162:SF1">
    <property type="entry name" value="BED-TYPE DOMAIN-CONTAINING PROTEIN"/>
    <property type="match status" value="1"/>
</dbReference>
<comment type="caution">
    <text evidence="2">The sequence shown here is derived from an EMBL/GenBank/DDBJ whole genome shotgun (WGS) entry which is preliminary data.</text>
</comment>
<dbReference type="SUPFAM" id="SSF53098">
    <property type="entry name" value="Ribonuclease H-like"/>
    <property type="match status" value="1"/>
</dbReference>
<dbReference type="EMBL" id="VSRR010000112">
    <property type="protein sequence ID" value="MPC10347.1"/>
    <property type="molecule type" value="Genomic_DNA"/>
</dbReference>
<dbReference type="PANTHER" id="PTHR37162">
    <property type="entry name" value="HAT FAMILY DIMERISATION DOMAINCONTAINING PROTEIN-RELATED"/>
    <property type="match status" value="1"/>
</dbReference>
<feature type="region of interest" description="Disordered" evidence="1">
    <location>
        <begin position="1"/>
        <end position="28"/>
    </location>
</feature>
<evidence type="ECO:0000313" key="2">
    <source>
        <dbReference type="EMBL" id="MPC10347.1"/>
    </source>
</evidence>
<evidence type="ECO:0000256" key="1">
    <source>
        <dbReference type="SAM" id="MobiDB-lite"/>
    </source>
</evidence>
<keyword evidence="3" id="KW-1185">Reference proteome</keyword>
<dbReference type="InterPro" id="IPR012337">
    <property type="entry name" value="RNaseH-like_sf"/>
</dbReference>
<proteinExistence type="predicted"/>
<dbReference type="OrthoDB" id="6356243at2759"/>
<gene>
    <name evidence="2" type="primary">ZBED8_0</name>
    <name evidence="2" type="ORF">E2C01_002985</name>
</gene>
<evidence type="ECO:0000313" key="3">
    <source>
        <dbReference type="Proteomes" id="UP000324222"/>
    </source>
</evidence>
<sequence length="890" mass="101136">MAPQVTSLPPRCQTCRRSTQLPPPSTGKVTRHLAATAAATHVCLDKMNTKSKRDILEEKADLKRSTYYEGESSEGLHLKNMKREECNANSYDDEKEEEIPKNFKKKRKYLQRYSAKFENSPLFRGWIKASSRGNSYAYCIPCGAHLKITSGKSDLRRHSEMKKHRANVKASHGGENCITAYVLGQDQPIASVELPVPGEDSKITKKKKSQKYSHLLEEDPLLKDWITSSAKGEFYAHCIPCDVDIRIGAGKVDLKNHAKNKKHKIIKAEFDQKMLSLPRSRQSEHCTSSTFMPQQDYPMPGMDLPLNTVQIQTSMEELEDIQESPMTLEINSFSRSPIKPRHKEDPGLLASRLHKAKLQIASFIARHDLSIDTSDHLIQVIKSICPDSCVAQNLECEGTDMGLLINSVLGKNACEELMQLLKENKFSLIVDESTRRGIDKHLSMIVRVLHNYSITDAFLGFIPMKEATAHSLYNDVVEFFNKNLIPYKKNMIGIAADGGNSVLGDSHSLSSLLKEDIPHLFVMKCISHSFSLCASSACLKLPYSLEDLARNVYSYFQLSPNHIVFQEFEAFASVKAYKFLHPEQTRLLSVHELVSKILENYDVLMSYFAKAKLVDRLETPEAVLQRLSIPVTKLYLMFLDFVLPIFDNLDRHMQSESSQIHVLHNAVRIALKTIFECYLDDAYISSTLLKDIEYRDEANFKPLEEMYLGIKVQMEITNSVLLQDEDLRGFRMNCLEFLIEGVSQIYKRLPVSSHILESLENLNPKVVIEKNVPSLVDLISNFEHLATPDIQVVDSEWRLLRNMLDTLTVDSSMKPEVFWDTVSKARHIDNVFMCPNLSEFMLKLLCLPSATAADEKIFRKINKMKSRSKSISTETLMAVLYTNQVITSKS</sequence>
<organism evidence="2 3">
    <name type="scientific">Portunus trituberculatus</name>
    <name type="common">Swimming crab</name>
    <name type="synonym">Neptunus trituberculatus</name>
    <dbReference type="NCBI Taxonomy" id="210409"/>
    <lineage>
        <taxon>Eukaryota</taxon>
        <taxon>Metazoa</taxon>
        <taxon>Ecdysozoa</taxon>
        <taxon>Arthropoda</taxon>
        <taxon>Crustacea</taxon>
        <taxon>Multicrustacea</taxon>
        <taxon>Malacostraca</taxon>
        <taxon>Eumalacostraca</taxon>
        <taxon>Eucarida</taxon>
        <taxon>Decapoda</taxon>
        <taxon>Pleocyemata</taxon>
        <taxon>Brachyura</taxon>
        <taxon>Eubrachyura</taxon>
        <taxon>Portunoidea</taxon>
        <taxon>Portunidae</taxon>
        <taxon>Portuninae</taxon>
        <taxon>Portunus</taxon>
    </lineage>
</organism>
<protein>
    <submittedName>
        <fullName evidence="2">Protein ZBED8</fullName>
    </submittedName>
</protein>
<name>A0A5B7CL58_PORTR</name>
<accession>A0A5B7CL58</accession>